<keyword evidence="7" id="KW-1185">Reference proteome</keyword>
<comment type="caution">
    <text evidence="6">The sequence shown here is derived from an EMBL/GenBank/DDBJ whole genome shotgun (WGS) entry which is preliminary data.</text>
</comment>
<protein>
    <recommendedName>
        <fullName evidence="5">ATP-grasp domain-containing protein</fullName>
    </recommendedName>
</protein>
<dbReference type="OrthoDB" id="24041at2"/>
<reference evidence="7" key="1">
    <citation type="submission" date="2016-09" db="EMBL/GenBank/DDBJ databases">
        <authorList>
            <person name="Gulvik C.A."/>
        </authorList>
    </citation>
    <scope>NUCLEOTIDE SEQUENCE [LARGE SCALE GENOMIC DNA]</scope>
    <source>
        <strain evidence="7">LMG 26306</strain>
    </source>
</reference>
<dbReference type="InterPro" id="IPR011761">
    <property type="entry name" value="ATP-grasp"/>
</dbReference>
<evidence type="ECO:0000256" key="2">
    <source>
        <dbReference type="ARBA" id="ARBA00022741"/>
    </source>
</evidence>
<organism evidence="6 7">
    <name type="scientific">Enterococcus quebecensis</name>
    <dbReference type="NCBI Taxonomy" id="903983"/>
    <lineage>
        <taxon>Bacteria</taxon>
        <taxon>Bacillati</taxon>
        <taxon>Bacillota</taxon>
        <taxon>Bacilli</taxon>
        <taxon>Lactobacillales</taxon>
        <taxon>Enterococcaceae</taxon>
        <taxon>Enterococcus</taxon>
    </lineage>
</organism>
<keyword evidence="3 4" id="KW-0067">ATP-binding</keyword>
<evidence type="ECO:0000256" key="4">
    <source>
        <dbReference type="PROSITE-ProRule" id="PRU00409"/>
    </source>
</evidence>
<dbReference type="STRING" id="903983.BCR23_05480"/>
<dbReference type="RefSeq" id="WP_069634795.1">
    <property type="nucleotide sequence ID" value="NZ_JXKZ01000015.1"/>
</dbReference>
<dbReference type="PANTHER" id="PTHR43585">
    <property type="entry name" value="FUMIPYRROLE BIOSYNTHESIS PROTEIN C"/>
    <property type="match status" value="1"/>
</dbReference>
<keyword evidence="1" id="KW-0436">Ligase</keyword>
<dbReference type="Gene3D" id="3.40.50.20">
    <property type="match status" value="1"/>
</dbReference>
<evidence type="ECO:0000313" key="7">
    <source>
        <dbReference type="Proteomes" id="UP000094764"/>
    </source>
</evidence>
<evidence type="ECO:0000313" key="6">
    <source>
        <dbReference type="EMBL" id="OEG16341.1"/>
    </source>
</evidence>
<dbReference type="AlphaFoldDB" id="A0A1E5GUJ2"/>
<sequence>MHILVLNSDKTKIIDKLADINEKSDIKISILGKEEYRPLYDSSYCSFYGISSYFDIKTLKQKFLQIEQEQKIDEIIATTEKSLFAAGFLRSYFGIVGSSITIGLATSNKLTMKNLLKQHIKIGEFFSIANVEELTYLVETSDYPIVVKPAVGSGTKKTIKLENSFDPESPDIEEIFSNQEPVIAEEFIKIQNEYHCDAVISNGKIVFQSISRYFSPLLGHLGGLNGSVILTSENKEVKEILKILKEIIKQLHMENEVIHLETYTDQMGKMYFGEITTRIGGAGIQETIYQKYGVSLSSCIFGDLETIKNKQEVSGFFAWVGLPGENGTIQKLKIPTKNENNSIVKVENFYNVGDKMEGERSSIFFSAIVYLQCKTLRELQKTLEYIQNYYEIEAV</sequence>
<dbReference type="PROSITE" id="PS50975">
    <property type="entry name" value="ATP_GRASP"/>
    <property type="match status" value="1"/>
</dbReference>
<evidence type="ECO:0000259" key="5">
    <source>
        <dbReference type="PROSITE" id="PS50975"/>
    </source>
</evidence>
<gene>
    <name evidence="6" type="ORF">BCR23_05480</name>
</gene>
<dbReference type="Gene3D" id="3.30.470.20">
    <property type="entry name" value="ATP-grasp fold, B domain"/>
    <property type="match status" value="1"/>
</dbReference>
<dbReference type="PANTHER" id="PTHR43585:SF2">
    <property type="entry name" value="ATP-GRASP ENZYME FSQD"/>
    <property type="match status" value="1"/>
</dbReference>
<dbReference type="Proteomes" id="UP000094764">
    <property type="component" value="Unassembled WGS sequence"/>
</dbReference>
<dbReference type="GO" id="GO:0046872">
    <property type="term" value="F:metal ion binding"/>
    <property type="evidence" value="ECO:0007669"/>
    <property type="project" value="InterPro"/>
</dbReference>
<keyword evidence="2 4" id="KW-0547">Nucleotide-binding</keyword>
<feature type="domain" description="ATP-grasp" evidence="5">
    <location>
        <begin position="112"/>
        <end position="305"/>
    </location>
</feature>
<accession>A0A1E5GUJ2</accession>
<proteinExistence type="predicted"/>
<name>A0A1E5GUJ2_9ENTE</name>
<dbReference type="InterPro" id="IPR052032">
    <property type="entry name" value="ATP-dep_AA_Ligase"/>
</dbReference>
<evidence type="ECO:0000256" key="3">
    <source>
        <dbReference type="ARBA" id="ARBA00022840"/>
    </source>
</evidence>
<dbReference type="GO" id="GO:0005524">
    <property type="term" value="F:ATP binding"/>
    <property type="evidence" value="ECO:0007669"/>
    <property type="project" value="UniProtKB-UniRule"/>
</dbReference>
<evidence type="ECO:0000256" key="1">
    <source>
        <dbReference type="ARBA" id="ARBA00022598"/>
    </source>
</evidence>
<dbReference type="EMBL" id="MIKB01000013">
    <property type="protein sequence ID" value="OEG16341.1"/>
    <property type="molecule type" value="Genomic_DNA"/>
</dbReference>
<dbReference type="GO" id="GO:0016874">
    <property type="term" value="F:ligase activity"/>
    <property type="evidence" value="ECO:0007669"/>
    <property type="project" value="UniProtKB-KW"/>
</dbReference>
<dbReference type="SUPFAM" id="SSF56059">
    <property type="entry name" value="Glutathione synthetase ATP-binding domain-like"/>
    <property type="match status" value="1"/>
</dbReference>